<dbReference type="Gene3D" id="3.40.1350.10">
    <property type="match status" value="1"/>
</dbReference>
<reference evidence="3 4" key="1">
    <citation type="submission" date="2016-10" db="EMBL/GenBank/DDBJ databases">
        <authorList>
            <person name="de Groot N.N."/>
        </authorList>
    </citation>
    <scope>NUCLEOTIDE SEQUENCE [LARGE SCALE GENOMIC DNA]</scope>
    <source>
        <strain evidence="3 4">DSM 21800</strain>
    </source>
</reference>
<dbReference type="PANTHER" id="PTHR34039:SF1">
    <property type="entry name" value="UPF0102 PROTEIN YRAN"/>
    <property type="match status" value="1"/>
</dbReference>
<comment type="similarity">
    <text evidence="1 2">Belongs to the UPF0102 family.</text>
</comment>
<proteinExistence type="inferred from homology"/>
<dbReference type="Pfam" id="PF02021">
    <property type="entry name" value="UPF0102"/>
    <property type="match status" value="1"/>
</dbReference>
<evidence type="ECO:0000313" key="4">
    <source>
        <dbReference type="Proteomes" id="UP000199103"/>
    </source>
</evidence>
<evidence type="ECO:0000256" key="1">
    <source>
        <dbReference type="ARBA" id="ARBA00006738"/>
    </source>
</evidence>
<dbReference type="SUPFAM" id="SSF52980">
    <property type="entry name" value="Restriction endonuclease-like"/>
    <property type="match status" value="1"/>
</dbReference>
<dbReference type="STRING" id="630515.SAMN04489812_0339"/>
<dbReference type="PANTHER" id="PTHR34039">
    <property type="entry name" value="UPF0102 PROTEIN YRAN"/>
    <property type="match status" value="1"/>
</dbReference>
<dbReference type="GO" id="GO:0004519">
    <property type="term" value="F:endonuclease activity"/>
    <property type="evidence" value="ECO:0007669"/>
    <property type="project" value="UniProtKB-KW"/>
</dbReference>
<dbReference type="GO" id="GO:0003676">
    <property type="term" value="F:nucleic acid binding"/>
    <property type="evidence" value="ECO:0007669"/>
    <property type="project" value="InterPro"/>
</dbReference>
<keyword evidence="3" id="KW-0540">Nuclease</keyword>
<protein>
    <recommendedName>
        <fullName evidence="2">UPF0102 protein SAMN04489812_0339</fullName>
    </recommendedName>
</protein>
<accession>A0A1H1N1G0</accession>
<dbReference type="InterPro" id="IPR011856">
    <property type="entry name" value="tRNA_endonuc-like_dom_sf"/>
</dbReference>
<evidence type="ECO:0000313" key="3">
    <source>
        <dbReference type="EMBL" id="SDR92816.1"/>
    </source>
</evidence>
<dbReference type="RefSeq" id="WP_091518887.1">
    <property type="nucleotide sequence ID" value="NZ_LT629772.1"/>
</dbReference>
<sequence length="130" mass="14556">MPTTRSRTEGRDSLGRRGEDVAADYLTTLGYRIVARNWRCRAGEIDLIARIEHEGRSKIIFCEVKTRAGLGYGSPLEAITYAKRQRLRQLAGVWLSSTGEHADDLRMDAIGVLLLPGQQPQVRHVPGIDR</sequence>
<name>A0A1H1N1G0_9ACTN</name>
<dbReference type="OrthoDB" id="9794876at2"/>
<dbReference type="InterPro" id="IPR011335">
    <property type="entry name" value="Restrct_endonuc-II-like"/>
</dbReference>
<keyword evidence="3" id="KW-0255">Endonuclease</keyword>
<keyword evidence="4" id="KW-1185">Reference proteome</keyword>
<organism evidence="3 4">
    <name type="scientific">Microlunatus soli</name>
    <dbReference type="NCBI Taxonomy" id="630515"/>
    <lineage>
        <taxon>Bacteria</taxon>
        <taxon>Bacillati</taxon>
        <taxon>Actinomycetota</taxon>
        <taxon>Actinomycetes</taxon>
        <taxon>Propionibacteriales</taxon>
        <taxon>Propionibacteriaceae</taxon>
        <taxon>Microlunatus</taxon>
    </lineage>
</organism>
<dbReference type="Proteomes" id="UP000199103">
    <property type="component" value="Chromosome I"/>
</dbReference>
<evidence type="ECO:0000256" key="2">
    <source>
        <dbReference type="HAMAP-Rule" id="MF_00048"/>
    </source>
</evidence>
<dbReference type="NCBIfam" id="NF009154">
    <property type="entry name" value="PRK12497.3-3"/>
    <property type="match status" value="1"/>
</dbReference>
<dbReference type="EMBL" id="LT629772">
    <property type="protein sequence ID" value="SDR92816.1"/>
    <property type="molecule type" value="Genomic_DNA"/>
</dbReference>
<dbReference type="HAMAP" id="MF_00048">
    <property type="entry name" value="UPF0102"/>
    <property type="match status" value="1"/>
</dbReference>
<dbReference type="InterPro" id="IPR003509">
    <property type="entry name" value="UPF0102_YraN-like"/>
</dbReference>
<keyword evidence="3" id="KW-0378">Hydrolase</keyword>
<gene>
    <name evidence="3" type="ORF">SAMN04489812_0339</name>
</gene>
<dbReference type="CDD" id="cd20736">
    <property type="entry name" value="PoNe_Nuclease"/>
    <property type="match status" value="1"/>
</dbReference>
<dbReference type="AlphaFoldDB" id="A0A1H1N1G0"/>